<gene>
    <name evidence="2" type="ORF">K6T50_00070</name>
</gene>
<reference evidence="2 3" key="1">
    <citation type="journal article" date="2021" name="Int. J. Syst. Evol. Microbiol.">
        <title>Halobaculum halophilum sp. nov. and Halobaculum salinum sp. nov., isolated from salt lake and saline soil.</title>
        <authorList>
            <person name="Cui H.L."/>
            <person name="Shi X.W."/>
            <person name="Yin X.M."/>
            <person name="Yang X.Y."/>
            <person name="Hou J."/>
            <person name="Zhu L."/>
        </authorList>
    </citation>
    <scope>NUCLEOTIDE SEQUENCE [LARGE SCALE GENOMIC DNA]</scope>
    <source>
        <strain evidence="2 3">NBRC 109044</strain>
    </source>
</reference>
<feature type="region of interest" description="Disordered" evidence="1">
    <location>
        <begin position="151"/>
        <end position="196"/>
    </location>
</feature>
<dbReference type="InterPro" id="IPR055708">
    <property type="entry name" value="DUF7284"/>
</dbReference>
<evidence type="ECO:0000256" key="1">
    <source>
        <dbReference type="SAM" id="MobiDB-lite"/>
    </source>
</evidence>
<sequence>MAMTGSLLDVCLALLLIGAAAGTLVGADAEAAIAADIGVASSRASGTAETLASSTAAVEYTLAPDREGTGTDGAAASPEATRVAHATLAEHLARAAVRSTTFDASGRGDDTTPADVSVPSATVTDYRRTVRETVAGAIGPRTRVRAVWRPLPCDDRGGADRDGADRGGADRGSTGREEAHRIGGEVTVGPRPPASATVHAARFAVPVAPSSEPTPSDRVDADKPSRAAVRTVAVLFPPDRVAAAARGDSAAAAAVTERYRAVGDALGVDAVGALKRGGPREANRALATALAERYPAERRSTDDAVDGSDSCVGDPNRVTVVVRTWSP</sequence>
<feature type="compositionally biased region" description="Basic and acidic residues" evidence="1">
    <location>
        <begin position="152"/>
        <end position="183"/>
    </location>
</feature>
<proteinExistence type="predicted"/>
<evidence type="ECO:0000313" key="2">
    <source>
        <dbReference type="EMBL" id="QZP37615.1"/>
    </source>
</evidence>
<organism evidence="2 3">
    <name type="scientific">Halobaculum magnesiiphilum</name>
    <dbReference type="NCBI Taxonomy" id="1017351"/>
    <lineage>
        <taxon>Archaea</taxon>
        <taxon>Methanobacteriati</taxon>
        <taxon>Methanobacteriota</taxon>
        <taxon>Stenosarchaea group</taxon>
        <taxon>Halobacteria</taxon>
        <taxon>Halobacteriales</taxon>
        <taxon>Haloferacaceae</taxon>
        <taxon>Halobaculum</taxon>
    </lineage>
</organism>
<dbReference type="AlphaFoldDB" id="A0A8T8WCQ6"/>
<protein>
    <submittedName>
        <fullName evidence="2">Uncharacterized protein</fullName>
    </submittedName>
</protein>
<dbReference type="Pfam" id="PF23955">
    <property type="entry name" value="DUF7284"/>
    <property type="match status" value="2"/>
</dbReference>
<dbReference type="Proteomes" id="UP000826254">
    <property type="component" value="Chromosome"/>
</dbReference>
<dbReference type="KEGG" id="hmp:K6T50_00070"/>
<evidence type="ECO:0000313" key="3">
    <source>
        <dbReference type="Proteomes" id="UP000826254"/>
    </source>
</evidence>
<keyword evidence="3" id="KW-1185">Reference proteome</keyword>
<name>A0A8T8WCQ6_9EURY</name>
<dbReference type="EMBL" id="CP081958">
    <property type="protein sequence ID" value="QZP37615.1"/>
    <property type="molecule type" value="Genomic_DNA"/>
</dbReference>
<accession>A0A8T8WCQ6</accession>